<dbReference type="Pfam" id="PF08858">
    <property type="entry name" value="IDEAL"/>
    <property type="match status" value="1"/>
</dbReference>
<dbReference type="EMBL" id="CP009920">
    <property type="protein sequence ID" value="AJI22729.1"/>
    <property type="molecule type" value="Genomic_DNA"/>
</dbReference>
<dbReference type="SMART" id="SM00914">
    <property type="entry name" value="IDEAL"/>
    <property type="match status" value="1"/>
</dbReference>
<dbReference type="Proteomes" id="UP000031829">
    <property type="component" value="Chromosome"/>
</dbReference>
<evidence type="ECO:0000313" key="2">
    <source>
        <dbReference type="Proteomes" id="UP000031829"/>
    </source>
</evidence>
<reference evidence="1 2" key="1">
    <citation type="journal article" date="2015" name="Genome Announc.">
        <title>Complete genome sequences for 35 biothreat assay-relevant bacillus species.</title>
        <authorList>
            <person name="Johnson S.L."/>
            <person name="Daligault H.E."/>
            <person name="Davenport K.W."/>
            <person name="Jaissle J."/>
            <person name="Frey K.G."/>
            <person name="Ladner J.T."/>
            <person name="Broomall S.M."/>
            <person name="Bishop-Lilly K.A."/>
            <person name="Bruce D.C."/>
            <person name="Gibbons H.S."/>
            <person name="Coyne S.R."/>
            <person name="Lo C.C."/>
            <person name="Meincke L."/>
            <person name="Munk A.C."/>
            <person name="Koroleva G.I."/>
            <person name="Rosenzweig C.N."/>
            <person name="Palacios G.F."/>
            <person name="Redden C.L."/>
            <person name="Minogue T.D."/>
            <person name="Chain P.S."/>
        </authorList>
    </citation>
    <scope>NUCLEOTIDE SEQUENCE [LARGE SCALE GENOMIC DNA]</scope>
    <source>
        <strain evidence="2">ATCC 14581 / DSM 32 / JCM 2506 / NBRC 15308 / NCIMB 9376 / NCTC 10342 / NRRL B-14308 / VKM B-512</strain>
    </source>
</reference>
<dbReference type="InterPro" id="IPR014957">
    <property type="entry name" value="IDEAL_dom"/>
</dbReference>
<evidence type="ECO:0000313" key="1">
    <source>
        <dbReference type="EMBL" id="AJI22729.1"/>
    </source>
</evidence>
<accession>A0A0B6AS97</accession>
<dbReference type="InterPro" id="IPR027393">
    <property type="entry name" value="Virus_scaffolding_prot_C"/>
</dbReference>
<sequence>MENYTSRKMTREEVKVSDATAAQLVLNKSLRDFKKAQLLLQIDQSLEKRDKETFLRLTEELKEVC</sequence>
<dbReference type="AlphaFoldDB" id="A0A0B6AS97"/>
<gene>
    <name evidence="1" type="ORF">BG04_4230</name>
</gene>
<dbReference type="GeneID" id="93642244"/>
<name>A0A0B6AS97_PRIM2</name>
<proteinExistence type="predicted"/>
<organism evidence="1 2">
    <name type="scientific">Priestia megaterium (strain ATCC 14581 / DSM 32 / CCUG 1817 / JCM 2506 / NBRC 15308 / NCIMB 9376 / NCTC 10342 / NRRL B-14308 / VKM B-512 / Ford 19)</name>
    <name type="common">Bacillus megaterium</name>
    <dbReference type="NCBI Taxonomy" id="1348623"/>
    <lineage>
        <taxon>Bacteria</taxon>
        <taxon>Bacillati</taxon>
        <taxon>Bacillota</taxon>
        <taxon>Bacilli</taxon>
        <taxon>Bacillales</taxon>
        <taxon>Bacillaceae</taxon>
        <taxon>Priestia</taxon>
    </lineage>
</organism>
<dbReference type="RefSeq" id="WP_013082792.1">
    <property type="nucleotide sequence ID" value="NZ_BCVB01000005.1"/>
</dbReference>
<dbReference type="Gene3D" id="4.10.810.10">
    <property type="entry name" value="Virus Scaffolding Protein, Chain A"/>
    <property type="match status" value="1"/>
</dbReference>
<dbReference type="KEGG" id="bmeg:BG04_4230"/>
<dbReference type="HOGENOM" id="CLU_199532_1_0_9"/>
<protein>
    <submittedName>
        <fullName evidence="1">IDEAL domain protein</fullName>
    </submittedName>
</protein>